<dbReference type="Proteomes" id="UP000198534">
    <property type="component" value="Unassembled WGS sequence"/>
</dbReference>
<keyword evidence="2" id="KW-0012">Acyltransferase</keyword>
<dbReference type="PROSITE" id="PS51186">
    <property type="entry name" value="GNAT"/>
    <property type="match status" value="1"/>
</dbReference>
<feature type="domain" description="N-acetyltransferase" evidence="3">
    <location>
        <begin position="5"/>
        <end position="144"/>
    </location>
</feature>
<dbReference type="SUPFAM" id="SSF55729">
    <property type="entry name" value="Acyl-CoA N-acyltransferases (Nat)"/>
    <property type="match status" value="1"/>
</dbReference>
<evidence type="ECO:0000256" key="2">
    <source>
        <dbReference type="ARBA" id="ARBA00023315"/>
    </source>
</evidence>
<dbReference type="CDD" id="cd04301">
    <property type="entry name" value="NAT_SF"/>
    <property type="match status" value="1"/>
</dbReference>
<gene>
    <name evidence="4" type="ORF">SAMN05444487_10994</name>
</gene>
<reference evidence="4 5" key="1">
    <citation type="submission" date="2016-10" db="EMBL/GenBank/DDBJ databases">
        <authorList>
            <person name="de Groot N.N."/>
        </authorList>
    </citation>
    <scope>NUCLEOTIDE SEQUENCE [LARGE SCALE GENOMIC DNA]</scope>
    <source>
        <strain evidence="4 5">DSM 45610</strain>
    </source>
</reference>
<keyword evidence="1 4" id="KW-0808">Transferase</keyword>
<dbReference type="InterPro" id="IPR050832">
    <property type="entry name" value="Bact_Acetyltransf"/>
</dbReference>
<dbReference type="EMBL" id="FNNQ01000009">
    <property type="protein sequence ID" value="SDX05190.1"/>
    <property type="molecule type" value="Genomic_DNA"/>
</dbReference>
<evidence type="ECO:0000256" key="1">
    <source>
        <dbReference type="ARBA" id="ARBA00022679"/>
    </source>
</evidence>
<dbReference type="InterPro" id="IPR000182">
    <property type="entry name" value="GNAT_dom"/>
</dbReference>
<dbReference type="PANTHER" id="PTHR43877:SF2">
    <property type="entry name" value="AMINOALKYLPHOSPHONATE N-ACETYLTRANSFERASE-RELATED"/>
    <property type="match status" value="1"/>
</dbReference>
<protein>
    <submittedName>
        <fullName evidence="4">Acetyltransferase (GNAT) family protein</fullName>
    </submittedName>
</protein>
<dbReference type="Pfam" id="PF00583">
    <property type="entry name" value="Acetyltransf_1"/>
    <property type="match status" value="1"/>
</dbReference>
<dbReference type="InterPro" id="IPR016181">
    <property type="entry name" value="Acyl_CoA_acyltransferase"/>
</dbReference>
<dbReference type="PANTHER" id="PTHR43877">
    <property type="entry name" value="AMINOALKYLPHOSPHONATE N-ACETYLTRANSFERASE-RELATED-RELATED"/>
    <property type="match status" value="1"/>
</dbReference>
<dbReference type="Gene3D" id="3.40.630.30">
    <property type="match status" value="1"/>
</dbReference>
<evidence type="ECO:0000313" key="5">
    <source>
        <dbReference type="Proteomes" id="UP000198534"/>
    </source>
</evidence>
<proteinExistence type="predicted"/>
<organism evidence="4 5">
    <name type="scientific">Marininema mesophilum</name>
    <dbReference type="NCBI Taxonomy" id="1048340"/>
    <lineage>
        <taxon>Bacteria</taxon>
        <taxon>Bacillati</taxon>
        <taxon>Bacillota</taxon>
        <taxon>Bacilli</taxon>
        <taxon>Bacillales</taxon>
        <taxon>Thermoactinomycetaceae</taxon>
        <taxon>Marininema</taxon>
    </lineage>
</organism>
<sequence length="144" mass="16915">MEQIKTIKECETEADFRNAFPVINELRPHLSEESYFRLLKPMQEAGYRLFVLEQDGEVIACAGIEVATNFYNGRHLYLHDLVTRSDCRSCGYGERLLGELEAWGREQGCELVSLTSRFIRKDAHRFYEERMGYDKESYVFLKEL</sequence>
<dbReference type="OrthoDB" id="9805924at2"/>
<dbReference type="AlphaFoldDB" id="A0A1H2YJD5"/>
<evidence type="ECO:0000313" key="4">
    <source>
        <dbReference type="EMBL" id="SDX05190.1"/>
    </source>
</evidence>
<keyword evidence="5" id="KW-1185">Reference proteome</keyword>
<name>A0A1H2YJD5_9BACL</name>
<dbReference type="RefSeq" id="WP_091740142.1">
    <property type="nucleotide sequence ID" value="NZ_FNNQ01000009.1"/>
</dbReference>
<evidence type="ECO:0000259" key="3">
    <source>
        <dbReference type="PROSITE" id="PS51186"/>
    </source>
</evidence>
<accession>A0A1H2YJD5</accession>
<dbReference type="GO" id="GO:0016747">
    <property type="term" value="F:acyltransferase activity, transferring groups other than amino-acyl groups"/>
    <property type="evidence" value="ECO:0007669"/>
    <property type="project" value="InterPro"/>
</dbReference>